<evidence type="ECO:0000256" key="1">
    <source>
        <dbReference type="SAM" id="MobiDB-lite"/>
    </source>
</evidence>
<organism evidence="4 5">
    <name type="scientific">Linnemannia elongata AG-77</name>
    <dbReference type="NCBI Taxonomy" id="1314771"/>
    <lineage>
        <taxon>Eukaryota</taxon>
        <taxon>Fungi</taxon>
        <taxon>Fungi incertae sedis</taxon>
        <taxon>Mucoromycota</taxon>
        <taxon>Mortierellomycotina</taxon>
        <taxon>Mortierellomycetes</taxon>
        <taxon>Mortierellales</taxon>
        <taxon>Mortierellaceae</taxon>
        <taxon>Linnemannia</taxon>
    </lineage>
</organism>
<evidence type="ECO:0000313" key="5">
    <source>
        <dbReference type="Proteomes" id="UP000078512"/>
    </source>
</evidence>
<dbReference type="Proteomes" id="UP000078512">
    <property type="component" value="Unassembled WGS sequence"/>
</dbReference>
<accession>A0A197K2V6</accession>
<evidence type="ECO:0000256" key="2">
    <source>
        <dbReference type="SAM" id="Phobius"/>
    </source>
</evidence>
<feature type="compositionally biased region" description="Basic and acidic residues" evidence="1">
    <location>
        <begin position="361"/>
        <end position="379"/>
    </location>
</feature>
<feature type="compositionally biased region" description="Low complexity" evidence="1">
    <location>
        <begin position="430"/>
        <end position="439"/>
    </location>
</feature>
<evidence type="ECO:0000313" key="4">
    <source>
        <dbReference type="EMBL" id="OAQ31523.1"/>
    </source>
</evidence>
<feature type="region of interest" description="Disordered" evidence="1">
    <location>
        <begin position="268"/>
        <end position="305"/>
    </location>
</feature>
<protein>
    <submittedName>
        <fullName evidence="4">Uncharacterized protein</fullName>
    </submittedName>
</protein>
<sequence length="439" mass="47290">MRRSTLAAFIPALIAILAAHNPVNAQADPVMEYCSGTGCSSVVTLLNPCGGGASNSSLQQDFTYTVTPDLGSCECNSQFFNALSSCLGCVSSQGKNFPAIDTQINWTNSCKAAGFNFTQNPIPYQPPTSGGSDRSGGGGLGGGAIAGIVIALLVVAGAGGFLFWRSRGGGRRSKNSIFERPYTAANASGSYEPTNNQAGFNTYNNYQHDEYPSNGGYSDYDQQNYYGSGQNGDDSMAMSNLQHSNYIPPPMPMSPSAVAAVASATGGIQRPLGEPRPSDQFPQSLRPDKEWDSSDNTQRHSEYTSDLISNDHLLYNDKAVIEDDDEGVLEPPRARDRYRNDRDDFTQRRSMTPPRANMQSYRDEFTRPSFDREPRRNSGSERGSISGLRVAAGAGSGYNSQDESSEGGLQSGRLDLSDSPESARRRRAAELFSAEGTRR</sequence>
<name>A0A197K2V6_9FUNG</name>
<proteinExistence type="predicted"/>
<feature type="compositionally biased region" description="Basic and acidic residues" evidence="1">
    <location>
        <begin position="286"/>
        <end position="303"/>
    </location>
</feature>
<feature type="compositionally biased region" description="Polar residues" evidence="1">
    <location>
        <begin position="220"/>
        <end position="245"/>
    </location>
</feature>
<keyword evidence="2" id="KW-0812">Transmembrane</keyword>
<feature type="region of interest" description="Disordered" evidence="1">
    <location>
        <begin position="324"/>
        <end position="439"/>
    </location>
</feature>
<keyword evidence="5" id="KW-1185">Reference proteome</keyword>
<keyword evidence="2" id="KW-1133">Transmembrane helix</keyword>
<dbReference type="EMBL" id="KV442029">
    <property type="protein sequence ID" value="OAQ31523.1"/>
    <property type="molecule type" value="Genomic_DNA"/>
</dbReference>
<gene>
    <name evidence="4" type="ORF">K457DRAFT_136036</name>
</gene>
<dbReference type="OrthoDB" id="2412153at2759"/>
<reference evidence="4 5" key="1">
    <citation type="submission" date="2016-05" db="EMBL/GenBank/DDBJ databases">
        <title>Genome sequencing reveals origins of a unique bacterial endosymbiosis in the earliest lineages of terrestrial Fungi.</title>
        <authorList>
            <consortium name="DOE Joint Genome Institute"/>
            <person name="Uehling J."/>
            <person name="Gryganskyi A."/>
            <person name="Hameed K."/>
            <person name="Tschaplinski T."/>
            <person name="Misztal P."/>
            <person name="Wu S."/>
            <person name="Desiro A."/>
            <person name="Vande Pol N."/>
            <person name="Du Z.-Y."/>
            <person name="Zienkiewicz A."/>
            <person name="Zienkiewicz K."/>
            <person name="Morin E."/>
            <person name="Tisserant E."/>
            <person name="Splivallo R."/>
            <person name="Hainaut M."/>
            <person name="Henrissat B."/>
            <person name="Ohm R."/>
            <person name="Kuo A."/>
            <person name="Yan J."/>
            <person name="Lipzen A."/>
            <person name="Nolan M."/>
            <person name="Labutti K."/>
            <person name="Barry K."/>
            <person name="Goldstein A."/>
            <person name="Labbe J."/>
            <person name="Schadt C."/>
            <person name="Tuskan G."/>
            <person name="Grigoriev I."/>
            <person name="Martin F."/>
            <person name="Vilgalys R."/>
            <person name="Bonito G."/>
        </authorList>
    </citation>
    <scope>NUCLEOTIDE SEQUENCE [LARGE SCALE GENOMIC DNA]</scope>
    <source>
        <strain evidence="4 5">AG-77</strain>
    </source>
</reference>
<feature type="transmembrane region" description="Helical" evidence="2">
    <location>
        <begin position="144"/>
        <end position="164"/>
    </location>
</feature>
<feature type="region of interest" description="Disordered" evidence="1">
    <location>
        <begin position="186"/>
        <end position="252"/>
    </location>
</feature>
<feature type="compositionally biased region" description="Basic and acidic residues" evidence="1">
    <location>
        <begin position="332"/>
        <end position="347"/>
    </location>
</feature>
<feature type="chain" id="PRO_5008276526" evidence="3">
    <location>
        <begin position="26"/>
        <end position="439"/>
    </location>
</feature>
<feature type="signal peptide" evidence="3">
    <location>
        <begin position="1"/>
        <end position="25"/>
    </location>
</feature>
<keyword evidence="3" id="KW-0732">Signal</keyword>
<dbReference type="AlphaFoldDB" id="A0A197K2V6"/>
<feature type="compositionally biased region" description="Polar residues" evidence="1">
    <location>
        <begin position="186"/>
        <end position="206"/>
    </location>
</feature>
<keyword evidence="2" id="KW-0472">Membrane</keyword>
<evidence type="ECO:0000256" key="3">
    <source>
        <dbReference type="SAM" id="SignalP"/>
    </source>
</evidence>